<reference evidence="1" key="1">
    <citation type="journal article" date="2015" name="Nature">
        <title>Complex archaea that bridge the gap between prokaryotes and eukaryotes.</title>
        <authorList>
            <person name="Spang A."/>
            <person name="Saw J.H."/>
            <person name="Jorgensen S.L."/>
            <person name="Zaremba-Niedzwiedzka K."/>
            <person name="Martijn J."/>
            <person name="Lind A.E."/>
            <person name="van Eijk R."/>
            <person name="Schleper C."/>
            <person name="Guy L."/>
            <person name="Ettema T.J."/>
        </authorList>
    </citation>
    <scope>NUCLEOTIDE SEQUENCE</scope>
</reference>
<proteinExistence type="predicted"/>
<name>A0A0F9N0S1_9ZZZZ</name>
<comment type="caution">
    <text evidence="1">The sequence shown here is derived from an EMBL/GenBank/DDBJ whole genome shotgun (WGS) entry which is preliminary data.</text>
</comment>
<dbReference type="AlphaFoldDB" id="A0A0F9N0S1"/>
<organism evidence="1">
    <name type="scientific">marine sediment metagenome</name>
    <dbReference type="NCBI Taxonomy" id="412755"/>
    <lineage>
        <taxon>unclassified sequences</taxon>
        <taxon>metagenomes</taxon>
        <taxon>ecological metagenomes</taxon>
    </lineage>
</organism>
<dbReference type="EMBL" id="LAZR01003954">
    <property type="protein sequence ID" value="KKN13135.1"/>
    <property type="molecule type" value="Genomic_DNA"/>
</dbReference>
<accession>A0A0F9N0S1</accession>
<evidence type="ECO:0000313" key="1">
    <source>
        <dbReference type="EMBL" id="KKN13135.1"/>
    </source>
</evidence>
<sequence length="106" mass="12815">MTHTIKVEMWEKVPEAVLGLPKNWKIIFKDFDEEHEDNRLAKYDKEEEKYYVEYSIRSYSGESIAPLLFKYEVEKLRELLEMQVKTWGRNQYRGVLKKIEDCLSGY</sequence>
<protein>
    <submittedName>
        <fullName evidence="1">Uncharacterized protein</fullName>
    </submittedName>
</protein>
<gene>
    <name evidence="1" type="ORF">LCGC14_1009340</name>
</gene>